<keyword evidence="3" id="KW-0862">Zinc</keyword>
<evidence type="ECO:0000256" key="1">
    <source>
        <dbReference type="ARBA" id="ARBA00022723"/>
    </source>
</evidence>
<feature type="domain" description="RanBP2-type" evidence="4">
    <location>
        <begin position="1699"/>
        <end position="1725"/>
    </location>
</feature>
<gene>
    <name evidence="5" type="ORF">OCTVUL_1B023364</name>
</gene>
<keyword evidence="6" id="KW-1185">Reference proteome</keyword>
<feature type="domain" description="RanBP2-type" evidence="4">
    <location>
        <begin position="2149"/>
        <end position="2179"/>
    </location>
</feature>
<dbReference type="SMART" id="SM00547">
    <property type="entry name" value="ZnF_RBZ"/>
    <property type="match status" value="13"/>
</dbReference>
<accession>A0AA36BNL0</accession>
<sequence>MQTAVLLITKDIQLENHSLLFWIVSVTIVSVSSMDPGNVLQIDQNMCVETEHDHIPQDHSPQTAPRNEGNIGSIIVVSQSEIRYCMVNNERYNLGSRFSFTEGCFKYTCMCFRNGSWECPGSDSQYICHRDTDWANIPVSSKRFYVIQQRDTDSCFANNQRYPVGEPFSFVLDCFRYNCQCFHNGSWECPADKSQYVCQDRTRPHPTRPQPTLPPSHEVFQQSVVLNIGQTLSSCVANGQEYPLNKPFTFTDNCYRYVCMCHSNGSWECPGERAEYSCPQTPSQEPKKMPSRNMYVVVNDDPESCYVKGRKYTLGRPFSFEYGCFEYECNCNTDGSWECLSENTKNICGKPREELPYPSTSRPKISQRSVVVKTVSSIRYCSVNGNEFPLGTDFTFTDGCFRYQCECYHNGSWQCPGDDAEYVCGDQSEKEKKKASSINFHVIVSDEMRNCEVNGESYSLGRAFTFRIGCFEFNCFCNTDGSWECLAEGIAYICDRHGRERSHHSSTWQQVFQRSVVVRTAASIRHCSVNGKEFALGEDFTFTDGCFRYQCECYRNGSWQCPGDDAKYICGDQSEKEKKKASTRTTYIVVSDDPMACVVEGKRYVLGRPFSFERGCFEYNCDCNRDGSWECSSQKSEYICDHDGNRKQEHTTECHDCVVRGKIISSGRRFSFEDGCLEFHCHCRCDGSYYCPASQTVSKCSTCQNCTVDGMKYAGGIGFKRRIDCEAISCFCHCNGTYICYPEQTMQLPCNTDIAHTGTPKPTQSVPYTLSGTLKPIKGPDHPVVGGISQSYVSPTPPSLGTVSPPHKEANKVDLSLINETEVHHDIEVKADSSIAIQGARLVHSKNETQLKFGNGTFSIHRTISTSDNDTVLTTNSDTCQICHVYSKVHRGNTQFRFIEGCYEYLCNCYCDGSWTCPDNLSVNTCKKKKLTCVVDGRSYRLNTTFIKQIDSCTEQTCNCNIDGSFHCLEDSVVDVCRQAPACRLCSVRGKIIQPKTNFQLREGCFKYKCQCNCDGGWNCPKETAVNLCKRNNKCIRCNAYGTTAAPNSNFELEKDCIRYQCRCNCDGSWNCPGETAVRICGNKCIRCNAKGTIAEPDSDFILRQDCMKYQCRCNCDGSWNCPREKTLNVCNMDERTGCYYCDVKGDRKNGNSRFELKEGCYRYQCRCNCDGSWNCPAETAVNECPAKCHQCDVRGAKHEPNTRFSLQDGCIKYDCICNCDGGWRCPTGVDTCNTDPETGCHYCDVRGEKKKGHTRFELEENCYKFQCACNCDGSWKCPAATAINICQQNKTTCINCVISGKSYQSNIAFTRDVDCYRYRCFCNCDGSWNCPAESAEFICNEPSRGNCRQCNAKGKVYAGNTEFQHEENCYRYKCKCNCDGSWNCPAENAKYICDASTGNCKQCNAKGKVYAGNTEFQHEENCYRYDCKCNCDGSWNCPAENAKYICGASTGNCKQCDAKGKVYAGNTEFQHEENCYRYKCKCNCDGSWNCPAENAKYICGASTGNCKQCDAKGKVYAGNTEFQHEENCYRYDCKCNCDGSWNCPAENAKYICGASTGNCKQCDAKGKVYAGNTEFQHEENCYRYDCKCNCDGSWNCPAENAKYICGASTGNCKQCDAKGKVYAGNTEFQHEENCYRYDCKCNCDGSWNCPAENAKYICGASTGNCQQCDVKGKVYAGNSEFQYEENCYRYDCKCNCDGSWNCPAENAKYVCGASTGNCQQCDAKGKIIKGNTEFQHEENCYRYQCKCNCDGSWNCPAHNAKYICGEQRENCRQCNAKGRIYAGNTEFHHEENCYRYRCKCNCDGSWNCPAENAEYICGASTGNCQQCDAKGKIVEGNTEFQHEENCYRYDCKCNCDGSWNCPSHNAEYICGDSSIPQSDRSCATCRLGNEVHQENTAVIVNNFCYHYLCHCLCNGTWNCPNDKIINRCSSVNQYPCPGEKKKCLANRVEYSPGISFYQEDNCEKHLCTCQCNGSINCFQRTAMPNCTVNKSPQCKDCIKQGKFYRGNSMFHYQYGCFKYTCSCGCDGEIVCPRDKRVDICAANRDAPTQSPSCRDCRVNNETYKGNTRFTYQRHCMRYQCTCSCDGKWQCPTETAVDTCNNQTQVTVAPLNNTNCRSCFIKHNSYKGNTVFFLNNACYRYRCKCSCDGSWECPTGTAVDICHGLQGQSDRKCTNCNVRGQLYKGGEEFDLLEACFKFKCSCDCEGNWKCPSQQPENVCNHEEPLRETCLQCEVKGKKYPGNQWFTYKQGCRRFQCKCRCNGNWHCPKHLTANVCSVVKDKVKSDGTCRSCIVRGNKYAGDSFFSFDRNCLRFRCSCNCDGTWNCLAGPAIHICTRRRLIGFCKKCYLGEKVIEGNSTFEYDFGCTRYQCKCFCDGKFFCPGDRTQPICGNDSLPDTGVESTKPSNVCQNCTLNDKSFLGNSNFRYTLNCFQYECTCGCDGTWACPPERSINICAKSKLTDCNQCIINGYHYKGNSQFSRQVDCFEYTCTCYCNGSWVCPAEKARYICGDQCQSCLVNGNVYRGESSNVIQKGCKKMECFCSCNGSWSCEVLSDTCIPPSSVRVPQGRCRPCSLHGKIYEGNTWFSRIEGCLEKSCKCNCNGRWTCENDNVKNLCNSNSTTESPSPSSHPPHPPPSTTVLTKTYDARFIGCKVNGTMYYTEHFSFIHKCVLYNCSCKNGKHTCPSKLSSKIC</sequence>
<dbReference type="GO" id="GO:0008270">
    <property type="term" value="F:zinc ion binding"/>
    <property type="evidence" value="ECO:0007669"/>
    <property type="project" value="UniProtKB-KW"/>
</dbReference>
<feature type="domain" description="RanBP2-type" evidence="4">
    <location>
        <begin position="1805"/>
        <end position="1831"/>
    </location>
</feature>
<protein>
    <submittedName>
        <fullName evidence="5">Ring 3-like</fullName>
    </submittedName>
</protein>
<evidence type="ECO:0000256" key="3">
    <source>
        <dbReference type="ARBA" id="ARBA00022833"/>
    </source>
</evidence>
<feature type="domain" description="RanBP2-type" evidence="4">
    <location>
        <begin position="1327"/>
        <end position="1354"/>
    </location>
</feature>
<feature type="domain" description="RanBP2-type" evidence="4">
    <location>
        <begin position="1118"/>
        <end position="1145"/>
    </location>
</feature>
<feature type="domain" description="RanBP2-type" evidence="4">
    <location>
        <begin position="1381"/>
        <end position="1407"/>
    </location>
</feature>
<dbReference type="Proteomes" id="UP001162480">
    <property type="component" value="Chromosome 19"/>
</dbReference>
<dbReference type="EMBL" id="OX597832">
    <property type="protein sequence ID" value="CAI9736706.1"/>
    <property type="molecule type" value="Genomic_DNA"/>
</dbReference>
<evidence type="ECO:0000256" key="2">
    <source>
        <dbReference type="ARBA" id="ARBA00022771"/>
    </source>
</evidence>
<feature type="domain" description="RanBP2-type" evidence="4">
    <location>
        <begin position="1434"/>
        <end position="1460"/>
    </location>
</feature>
<feature type="domain" description="RanBP2-type" evidence="4">
    <location>
        <begin position="1752"/>
        <end position="1778"/>
    </location>
</feature>
<evidence type="ECO:0000313" key="5">
    <source>
        <dbReference type="EMBL" id="CAI9736706.1"/>
    </source>
</evidence>
<keyword evidence="2" id="KW-0863">Zinc-finger</keyword>
<feature type="domain" description="RanBP2-type" evidence="4">
    <location>
        <begin position="1487"/>
        <end position="1513"/>
    </location>
</feature>
<feature type="domain" description="RanBP2-type" evidence="4">
    <location>
        <begin position="1646"/>
        <end position="1672"/>
    </location>
</feature>
<keyword evidence="1" id="KW-0479">Metal-binding</keyword>
<name>A0AA36BNL0_OCTVU</name>
<evidence type="ECO:0000313" key="6">
    <source>
        <dbReference type="Proteomes" id="UP001162480"/>
    </source>
</evidence>
<feature type="domain" description="RanBP2-type" evidence="4">
    <location>
        <begin position="1540"/>
        <end position="1566"/>
    </location>
</feature>
<feature type="domain" description="RanBP2-type" evidence="4">
    <location>
        <begin position="1593"/>
        <end position="1619"/>
    </location>
</feature>
<proteinExistence type="predicted"/>
<evidence type="ECO:0000259" key="4">
    <source>
        <dbReference type="SMART" id="SM00547"/>
    </source>
</evidence>
<organism evidence="5 6">
    <name type="scientific">Octopus vulgaris</name>
    <name type="common">Common octopus</name>
    <dbReference type="NCBI Taxonomy" id="6645"/>
    <lineage>
        <taxon>Eukaryota</taxon>
        <taxon>Metazoa</taxon>
        <taxon>Spiralia</taxon>
        <taxon>Lophotrochozoa</taxon>
        <taxon>Mollusca</taxon>
        <taxon>Cephalopoda</taxon>
        <taxon>Coleoidea</taxon>
        <taxon>Octopodiformes</taxon>
        <taxon>Octopoda</taxon>
        <taxon>Incirrata</taxon>
        <taxon>Octopodidae</taxon>
        <taxon>Octopus</taxon>
    </lineage>
</organism>
<dbReference type="InterPro" id="IPR001876">
    <property type="entry name" value="Znf_RanBP2"/>
</dbReference>
<feature type="domain" description="RanBP2-type" evidence="4">
    <location>
        <begin position="1016"/>
        <end position="1041"/>
    </location>
</feature>
<reference evidence="5" key="1">
    <citation type="submission" date="2023-08" db="EMBL/GenBank/DDBJ databases">
        <authorList>
            <person name="Alioto T."/>
            <person name="Alioto T."/>
            <person name="Gomez Garrido J."/>
        </authorList>
    </citation>
    <scope>NUCLEOTIDE SEQUENCE</scope>
</reference>